<feature type="domain" description="Insertion element IS150 protein InsJ-like helix-turn-helix" evidence="1">
    <location>
        <begin position="12"/>
        <end position="59"/>
    </location>
</feature>
<dbReference type="GO" id="GO:0043565">
    <property type="term" value="F:sequence-specific DNA binding"/>
    <property type="evidence" value="ECO:0007669"/>
    <property type="project" value="InterPro"/>
</dbReference>
<dbReference type="AlphaFoldDB" id="A0A109DDB1"/>
<dbReference type="SUPFAM" id="SSF48295">
    <property type="entry name" value="TrpR-like"/>
    <property type="match status" value="1"/>
</dbReference>
<organism evidence="2 3">
    <name type="scientific">Lactobacillus crispatus</name>
    <dbReference type="NCBI Taxonomy" id="47770"/>
    <lineage>
        <taxon>Bacteria</taxon>
        <taxon>Bacillati</taxon>
        <taxon>Bacillota</taxon>
        <taxon>Bacilli</taxon>
        <taxon>Lactobacillales</taxon>
        <taxon>Lactobacillaceae</taxon>
        <taxon>Lactobacillus</taxon>
    </lineage>
</organism>
<name>A0A109DDB1_9LACO</name>
<dbReference type="PATRIC" id="fig|47770.28.peg.1107"/>
<comment type="caution">
    <text evidence="2">The sequence shown here is derived from an EMBL/GenBank/DDBJ whole genome shotgun (WGS) entry which is preliminary data.</text>
</comment>
<dbReference type="RefSeq" id="WP_060462335.1">
    <property type="nucleotide sequence ID" value="NZ_AP025162.1"/>
</dbReference>
<dbReference type="InterPro" id="IPR055247">
    <property type="entry name" value="InsJ-like_HTH"/>
</dbReference>
<sequence length="92" mass="10570">MSRKSKFSYEAKLKAVKQYINGEASPASIAKALGAGRTTLRQWVYAFKDQGPEALRPHKYNGLRIWLVDQFRHVNLGWLVILFRLCCGKFLI</sequence>
<dbReference type="Gene3D" id="1.10.10.10">
    <property type="entry name" value="Winged helix-like DNA-binding domain superfamily/Winged helix DNA-binding domain"/>
    <property type="match status" value="1"/>
</dbReference>
<proteinExistence type="predicted"/>
<dbReference type="InterPro" id="IPR036388">
    <property type="entry name" value="WH-like_DNA-bd_sf"/>
</dbReference>
<evidence type="ECO:0000313" key="2">
    <source>
        <dbReference type="EMBL" id="KWU03314.1"/>
    </source>
</evidence>
<dbReference type="Proteomes" id="UP000067598">
    <property type="component" value="Unassembled WGS sequence"/>
</dbReference>
<evidence type="ECO:0000259" key="1">
    <source>
        <dbReference type="Pfam" id="PF13518"/>
    </source>
</evidence>
<dbReference type="InterPro" id="IPR010921">
    <property type="entry name" value="Trp_repressor/repl_initiator"/>
</dbReference>
<protein>
    <recommendedName>
        <fullName evidence="1">Insertion element IS150 protein InsJ-like helix-turn-helix domain-containing protein</fullName>
    </recommendedName>
</protein>
<accession>A0A109DDB1</accession>
<evidence type="ECO:0000313" key="3">
    <source>
        <dbReference type="Proteomes" id="UP000067598"/>
    </source>
</evidence>
<reference evidence="2 3" key="1">
    <citation type="journal article" date="2016" name="Microbiology (Mosc.)">
        <title>Comparison of Lactobacillus crispatus isolates from Lactobacillus-dominated vaginal microbiomes with isolates from microbiomes containing bacterial vaginosis-associated bacteria.</title>
        <authorList>
            <person name="Abdelmaksoud A.A."/>
            <person name="Koparde V.N."/>
            <person name="Sheth N.U."/>
            <person name="Serrano M.G."/>
            <person name="Glascock A.L."/>
            <person name="Fettweis J.M."/>
            <person name="Strauss Iii J.F."/>
            <person name="Buck G.A."/>
            <person name="Jefferson K.K."/>
        </authorList>
    </citation>
    <scope>NUCLEOTIDE SEQUENCE [LARGE SCALE GENOMIC DNA]</scope>
    <source>
        <strain evidence="2 3">VMC3</strain>
    </source>
</reference>
<dbReference type="Pfam" id="PF13518">
    <property type="entry name" value="HTH_28"/>
    <property type="match status" value="1"/>
</dbReference>
<dbReference type="EMBL" id="LJGP01000035">
    <property type="protein sequence ID" value="KWU03314.1"/>
    <property type="molecule type" value="Genomic_DNA"/>
</dbReference>
<gene>
    <name evidence="2" type="ORF">AEL95_08175</name>
</gene>